<proteinExistence type="inferred from homology"/>
<evidence type="ECO:0000256" key="12">
    <source>
        <dbReference type="ARBA" id="ARBA00023136"/>
    </source>
</evidence>
<dbReference type="PROSITE" id="PS50089">
    <property type="entry name" value="ZF_RING_2"/>
    <property type="match status" value="1"/>
</dbReference>
<gene>
    <name evidence="19" type="ORF">HHK36_008144</name>
</gene>
<comment type="caution">
    <text evidence="19">The sequence shown here is derived from an EMBL/GenBank/DDBJ whole genome shotgun (WGS) entry which is preliminary data.</text>
</comment>
<dbReference type="PANTHER" id="PTHR14155">
    <property type="entry name" value="RING FINGER DOMAIN-CONTAINING"/>
    <property type="match status" value="1"/>
</dbReference>
<evidence type="ECO:0000256" key="11">
    <source>
        <dbReference type="ARBA" id="ARBA00022989"/>
    </source>
</evidence>
<keyword evidence="11 16" id="KW-1133">Transmembrane helix</keyword>
<keyword evidence="9" id="KW-0833">Ubl conjugation pathway</keyword>
<dbReference type="AlphaFoldDB" id="A0A834ZEY9"/>
<dbReference type="PANTHER" id="PTHR14155:SF263">
    <property type="entry name" value="E3 UBIQUITIN-PROTEIN LIGASE ATL6"/>
    <property type="match status" value="1"/>
</dbReference>
<evidence type="ECO:0000256" key="6">
    <source>
        <dbReference type="ARBA" id="ARBA00022692"/>
    </source>
</evidence>
<dbReference type="Pfam" id="PF13639">
    <property type="entry name" value="zf-RING_2"/>
    <property type="match status" value="1"/>
</dbReference>
<evidence type="ECO:0000256" key="9">
    <source>
        <dbReference type="ARBA" id="ARBA00022786"/>
    </source>
</evidence>
<evidence type="ECO:0000256" key="4">
    <source>
        <dbReference type="ARBA" id="ARBA00012483"/>
    </source>
</evidence>
<feature type="domain" description="RING-type" evidence="18">
    <location>
        <begin position="122"/>
        <end position="164"/>
    </location>
</feature>
<evidence type="ECO:0000256" key="5">
    <source>
        <dbReference type="ARBA" id="ARBA00022679"/>
    </source>
</evidence>
<evidence type="ECO:0000256" key="16">
    <source>
        <dbReference type="SAM" id="Phobius"/>
    </source>
</evidence>
<keyword evidence="5" id="KW-0808">Transferase</keyword>
<organism evidence="19 20">
    <name type="scientific">Tetracentron sinense</name>
    <name type="common">Spur-leaf</name>
    <dbReference type="NCBI Taxonomy" id="13715"/>
    <lineage>
        <taxon>Eukaryota</taxon>
        <taxon>Viridiplantae</taxon>
        <taxon>Streptophyta</taxon>
        <taxon>Embryophyta</taxon>
        <taxon>Tracheophyta</taxon>
        <taxon>Spermatophyta</taxon>
        <taxon>Magnoliopsida</taxon>
        <taxon>Trochodendrales</taxon>
        <taxon>Trochodendraceae</taxon>
        <taxon>Tetracentron</taxon>
    </lineage>
</organism>
<dbReference type="GO" id="GO:0016020">
    <property type="term" value="C:membrane"/>
    <property type="evidence" value="ECO:0007669"/>
    <property type="project" value="UniProtKB-SubCell"/>
</dbReference>
<dbReference type="SMART" id="SM00184">
    <property type="entry name" value="RING"/>
    <property type="match status" value="1"/>
</dbReference>
<dbReference type="InterPro" id="IPR053238">
    <property type="entry name" value="RING-H2_zinc_finger"/>
</dbReference>
<accession>A0A834ZEY9</accession>
<dbReference type="InterPro" id="IPR013083">
    <property type="entry name" value="Znf_RING/FYVE/PHD"/>
</dbReference>
<evidence type="ECO:0000256" key="3">
    <source>
        <dbReference type="ARBA" id="ARBA00004906"/>
    </source>
</evidence>
<evidence type="ECO:0000256" key="17">
    <source>
        <dbReference type="SAM" id="SignalP"/>
    </source>
</evidence>
<keyword evidence="10" id="KW-0862">Zinc</keyword>
<dbReference type="Gene3D" id="3.30.40.10">
    <property type="entry name" value="Zinc/RING finger domain, C3HC4 (zinc finger)"/>
    <property type="match status" value="1"/>
</dbReference>
<dbReference type="InterPro" id="IPR001841">
    <property type="entry name" value="Znf_RING"/>
</dbReference>
<feature type="compositionally biased region" description="Polar residues" evidence="15">
    <location>
        <begin position="357"/>
        <end position="366"/>
    </location>
</feature>
<dbReference type="GO" id="GO:0061630">
    <property type="term" value="F:ubiquitin protein ligase activity"/>
    <property type="evidence" value="ECO:0007669"/>
    <property type="project" value="UniProtKB-EC"/>
</dbReference>
<evidence type="ECO:0000313" key="19">
    <source>
        <dbReference type="EMBL" id="KAF8406064.1"/>
    </source>
</evidence>
<dbReference type="Proteomes" id="UP000655225">
    <property type="component" value="Unassembled WGS sequence"/>
</dbReference>
<dbReference type="OrthoDB" id="8062037at2759"/>
<comment type="subcellular location">
    <subcellularLocation>
        <location evidence="2">Membrane</location>
        <topology evidence="2">Single-pass membrane protein</topology>
    </subcellularLocation>
</comment>
<comment type="similarity">
    <text evidence="13">Belongs to the RING-type zinc finger family. ATL subfamily.</text>
</comment>
<dbReference type="FunFam" id="3.30.40.10:FF:000187">
    <property type="entry name" value="E3 ubiquitin-protein ligase ATL6"/>
    <property type="match status" value="1"/>
</dbReference>
<evidence type="ECO:0000259" key="18">
    <source>
        <dbReference type="PROSITE" id="PS50089"/>
    </source>
</evidence>
<evidence type="ECO:0000313" key="20">
    <source>
        <dbReference type="Proteomes" id="UP000655225"/>
    </source>
</evidence>
<evidence type="ECO:0000256" key="8">
    <source>
        <dbReference type="ARBA" id="ARBA00022771"/>
    </source>
</evidence>
<comment type="pathway">
    <text evidence="3">Protein modification; protein ubiquitination.</text>
</comment>
<dbReference type="CDD" id="cd16461">
    <property type="entry name" value="RING-H2_EL5-like"/>
    <property type="match status" value="1"/>
</dbReference>
<feature type="region of interest" description="Disordered" evidence="15">
    <location>
        <begin position="231"/>
        <end position="263"/>
    </location>
</feature>
<keyword evidence="6 16" id="KW-0812">Transmembrane</keyword>
<dbReference type="GO" id="GO:0008270">
    <property type="term" value="F:zinc ion binding"/>
    <property type="evidence" value="ECO:0007669"/>
    <property type="project" value="UniProtKB-KW"/>
</dbReference>
<protein>
    <recommendedName>
        <fullName evidence="4">RING-type E3 ubiquitin transferase</fullName>
        <ecNumber evidence="4">2.3.2.27</ecNumber>
    </recommendedName>
</protein>
<keyword evidence="8 14" id="KW-0863">Zinc-finger</keyword>
<dbReference type="OMA" id="NRTRSCA"/>
<evidence type="ECO:0000256" key="14">
    <source>
        <dbReference type="PROSITE-ProRule" id="PRU00175"/>
    </source>
</evidence>
<feature type="transmembrane region" description="Helical" evidence="16">
    <location>
        <begin position="47"/>
        <end position="66"/>
    </location>
</feature>
<keyword evidence="12 16" id="KW-0472">Membrane</keyword>
<keyword evidence="17" id="KW-0732">Signal</keyword>
<evidence type="ECO:0000256" key="2">
    <source>
        <dbReference type="ARBA" id="ARBA00004167"/>
    </source>
</evidence>
<dbReference type="SUPFAM" id="SSF57850">
    <property type="entry name" value="RING/U-box"/>
    <property type="match status" value="1"/>
</dbReference>
<evidence type="ECO:0000256" key="7">
    <source>
        <dbReference type="ARBA" id="ARBA00022723"/>
    </source>
</evidence>
<evidence type="ECO:0000256" key="15">
    <source>
        <dbReference type="SAM" id="MobiDB-lite"/>
    </source>
</evidence>
<keyword evidence="20" id="KW-1185">Reference proteome</keyword>
<reference evidence="19 20" key="1">
    <citation type="submission" date="2020-04" db="EMBL/GenBank/DDBJ databases">
        <title>Plant Genome Project.</title>
        <authorList>
            <person name="Zhang R.-G."/>
        </authorList>
    </citation>
    <scope>NUCLEOTIDE SEQUENCE [LARGE SCALE GENOMIC DNA]</scope>
    <source>
        <strain evidence="19">YNK0</strain>
        <tissue evidence="19">Leaf</tissue>
    </source>
</reference>
<name>A0A834ZEY9_TETSI</name>
<dbReference type="EMBL" id="JABCRI010000005">
    <property type="protein sequence ID" value="KAF8406064.1"/>
    <property type="molecule type" value="Genomic_DNA"/>
</dbReference>
<keyword evidence="7" id="KW-0479">Metal-binding</keyword>
<feature type="region of interest" description="Disordered" evidence="15">
    <location>
        <begin position="342"/>
        <end position="366"/>
    </location>
</feature>
<feature type="chain" id="PRO_5032297413" description="RING-type E3 ubiquitin transferase" evidence="17">
    <location>
        <begin position="24"/>
        <end position="393"/>
    </location>
</feature>
<comment type="catalytic activity">
    <reaction evidence="1">
        <text>S-ubiquitinyl-[E2 ubiquitin-conjugating enzyme]-L-cysteine + [acceptor protein]-L-lysine = [E2 ubiquitin-conjugating enzyme]-L-cysteine + N(6)-ubiquitinyl-[acceptor protein]-L-lysine.</text>
        <dbReference type="EC" id="2.3.2.27"/>
    </reaction>
</comment>
<feature type="signal peptide" evidence="17">
    <location>
        <begin position="1"/>
        <end position="23"/>
    </location>
</feature>
<evidence type="ECO:0000256" key="13">
    <source>
        <dbReference type="ARBA" id="ARBA00024209"/>
    </source>
</evidence>
<evidence type="ECO:0000256" key="1">
    <source>
        <dbReference type="ARBA" id="ARBA00000900"/>
    </source>
</evidence>
<dbReference type="EC" id="2.3.2.27" evidence="4"/>
<feature type="region of interest" description="Disordered" evidence="15">
    <location>
        <begin position="297"/>
        <end position="328"/>
    </location>
</feature>
<evidence type="ECO:0000256" key="10">
    <source>
        <dbReference type="ARBA" id="ARBA00022833"/>
    </source>
</evidence>
<sequence length="393" mass="43178">MKNITFSFIYLLLLLPAVQYAGAQPGIDSPPSDRYGLNAKFNPSLAIIIVILVSVVFFMAFFSIYIRQCTDSRNGGTFRRAVGLSRRGVGVRGLDPAVIETFPTFVYSVVKGLKIGKGALECAVCLNEFEDHETLRLLPKCDHVFHPDCIDAWLGSHTTCPVCRANLVPQPGEPVGVLTIQIPDSDGESDVESRRSEMIVEPENQVPGVVNEEQNRDLKAPDVVKHSQVINQNRPPRSRSTRNGIFGKFPRSHSTGHSLVQPGENFERFTLRLPEDVRKQIMNGKLNRTTSAVIFPRVGSTRRGYRSGGEESSRGKSSQQLGRLDRGAKSDRWAFSMAPPFFSRTSSVRSPKINADAESSATPPSILTSVRAPFEFLGPKADGAEPSTARPPV</sequence>